<dbReference type="Proteomes" id="UP001163046">
    <property type="component" value="Unassembled WGS sequence"/>
</dbReference>
<dbReference type="PANTHER" id="PTHR23023">
    <property type="entry name" value="DIMETHYLANILINE MONOOXYGENASE"/>
    <property type="match status" value="1"/>
</dbReference>
<evidence type="ECO:0000256" key="16">
    <source>
        <dbReference type="ARBA" id="ARBA00048088"/>
    </source>
</evidence>
<comment type="similarity">
    <text evidence="3 18 19">Belongs to the FMO family.</text>
</comment>
<evidence type="ECO:0000256" key="17">
    <source>
        <dbReference type="ARBA" id="ARBA00049443"/>
    </source>
</evidence>
<organism evidence="21 22">
    <name type="scientific">Desmophyllum pertusum</name>
    <dbReference type="NCBI Taxonomy" id="174260"/>
    <lineage>
        <taxon>Eukaryota</taxon>
        <taxon>Metazoa</taxon>
        <taxon>Cnidaria</taxon>
        <taxon>Anthozoa</taxon>
        <taxon>Hexacorallia</taxon>
        <taxon>Scleractinia</taxon>
        <taxon>Caryophylliina</taxon>
        <taxon>Caryophylliidae</taxon>
        <taxon>Desmophyllum</taxon>
    </lineage>
</organism>
<evidence type="ECO:0000256" key="9">
    <source>
        <dbReference type="ARBA" id="ARBA00022989"/>
    </source>
</evidence>
<evidence type="ECO:0000256" key="19">
    <source>
        <dbReference type="RuleBase" id="RU361177"/>
    </source>
</evidence>
<keyword evidence="5 20" id="KW-0812">Transmembrane</keyword>
<dbReference type="InterPro" id="IPR002253">
    <property type="entry name" value="Flavin_mOase_1"/>
</dbReference>
<evidence type="ECO:0000256" key="4">
    <source>
        <dbReference type="ARBA" id="ARBA00022630"/>
    </source>
</evidence>
<keyword evidence="4 18" id="KW-0285">Flavoprotein</keyword>
<dbReference type="OrthoDB" id="66881at2759"/>
<accession>A0A9X0D4N9</accession>
<protein>
    <recommendedName>
        <fullName evidence="19">Flavin-containing monooxygenase</fullName>
        <ecNumber evidence="19">1.-.-.-</ecNumber>
    </recommendedName>
</protein>
<dbReference type="GO" id="GO:0050661">
    <property type="term" value="F:NADP binding"/>
    <property type="evidence" value="ECO:0007669"/>
    <property type="project" value="InterPro"/>
</dbReference>
<evidence type="ECO:0000256" key="1">
    <source>
        <dbReference type="ARBA" id="ARBA00001974"/>
    </source>
</evidence>
<proteinExistence type="inferred from homology"/>
<dbReference type="PRINTS" id="PR00370">
    <property type="entry name" value="FMOXYGENASE"/>
</dbReference>
<dbReference type="InterPro" id="IPR000960">
    <property type="entry name" value="Flavin_mOase"/>
</dbReference>
<evidence type="ECO:0000256" key="18">
    <source>
        <dbReference type="PIRNR" id="PIRNR000332"/>
    </source>
</evidence>
<comment type="catalytic activity">
    <reaction evidence="16">
        <text>trimethylamine + NADPH + O2 = trimethylamine N-oxide + NADP(+) + H2O</text>
        <dbReference type="Rhea" id="RHEA:31979"/>
        <dbReference type="ChEBI" id="CHEBI:15377"/>
        <dbReference type="ChEBI" id="CHEBI:15379"/>
        <dbReference type="ChEBI" id="CHEBI:15724"/>
        <dbReference type="ChEBI" id="CHEBI:57783"/>
        <dbReference type="ChEBI" id="CHEBI:58349"/>
        <dbReference type="ChEBI" id="CHEBI:58389"/>
        <dbReference type="EC" id="1.14.13.148"/>
    </reaction>
    <physiologicalReaction direction="left-to-right" evidence="16">
        <dbReference type="Rhea" id="RHEA:31980"/>
    </physiologicalReaction>
</comment>
<evidence type="ECO:0000256" key="13">
    <source>
        <dbReference type="ARBA" id="ARBA00045957"/>
    </source>
</evidence>
<dbReference type="PIRSF" id="PIRSF000332">
    <property type="entry name" value="FMO"/>
    <property type="match status" value="1"/>
</dbReference>
<evidence type="ECO:0000256" key="10">
    <source>
        <dbReference type="ARBA" id="ARBA00023002"/>
    </source>
</evidence>
<evidence type="ECO:0000256" key="14">
    <source>
        <dbReference type="ARBA" id="ARBA00047338"/>
    </source>
</evidence>
<evidence type="ECO:0000256" key="15">
    <source>
        <dbReference type="ARBA" id="ARBA00048041"/>
    </source>
</evidence>
<gene>
    <name evidence="21" type="ORF">OS493_004177</name>
</gene>
<evidence type="ECO:0000313" key="21">
    <source>
        <dbReference type="EMBL" id="KAJ7387207.1"/>
    </source>
</evidence>
<comment type="catalytic activity">
    <reaction evidence="15">
        <text>hypotaurine + NADPH + O2 + H(+) = taurine + NADP(+) + H2O</text>
        <dbReference type="Rhea" id="RHEA:69819"/>
        <dbReference type="ChEBI" id="CHEBI:15377"/>
        <dbReference type="ChEBI" id="CHEBI:15378"/>
        <dbReference type="ChEBI" id="CHEBI:15379"/>
        <dbReference type="ChEBI" id="CHEBI:57783"/>
        <dbReference type="ChEBI" id="CHEBI:57853"/>
        <dbReference type="ChEBI" id="CHEBI:58349"/>
        <dbReference type="ChEBI" id="CHEBI:507393"/>
        <dbReference type="EC" id="1.14.13.8"/>
    </reaction>
    <physiologicalReaction direction="left-to-right" evidence="15">
        <dbReference type="Rhea" id="RHEA:69820"/>
    </physiologicalReaction>
</comment>
<keyword evidence="8 18" id="KW-0521">NADP</keyword>
<dbReference type="FunFam" id="3.50.50.60:FF:000159">
    <property type="entry name" value="Dimethylaniline monooxygenase [N-oxide-forming]"/>
    <property type="match status" value="1"/>
</dbReference>
<keyword evidence="7 18" id="KW-0274">FAD</keyword>
<keyword evidence="10 18" id="KW-0560">Oxidoreductase</keyword>
<dbReference type="PRINTS" id="PR01121">
    <property type="entry name" value="FMOXYGENASE1"/>
</dbReference>
<dbReference type="SUPFAM" id="SSF51905">
    <property type="entry name" value="FAD/NAD(P)-binding domain"/>
    <property type="match status" value="2"/>
</dbReference>
<evidence type="ECO:0000256" key="2">
    <source>
        <dbReference type="ARBA" id="ARBA00004389"/>
    </source>
</evidence>
<dbReference type="Gene3D" id="3.50.50.60">
    <property type="entry name" value="FAD/NAD(P)-binding domain"/>
    <property type="match status" value="1"/>
</dbReference>
<feature type="transmembrane region" description="Helical" evidence="20">
    <location>
        <begin position="510"/>
        <end position="527"/>
    </location>
</feature>
<comment type="function">
    <text evidence="13">Broad spectrum monooxygenase that catalyzes the oxygenation of a wide variety of nitrogen- and sulfur-containing compounds including xenobiotics. Catalyzes the S-oxygenation of hypotaurine to produce taurine, an organic osmolyte involved in cell volume regulation as well as a variety of cytoprotective and developmental processes. In vitro, catalyzes the N-oxygenation of trimethylamine (TMA) to produce trimethylamine N-oxide (TMAO) and could therefore participate to the detoxification of this compound that is generated by the action of gut microbiota from dietary precursors such as choline, choline containing compounds, betaine or L-carnitine.</text>
</comment>
<dbReference type="GO" id="GO:0004499">
    <property type="term" value="F:N,N-dimethylaniline monooxygenase activity"/>
    <property type="evidence" value="ECO:0007669"/>
    <property type="project" value="UniProtKB-UniRule"/>
</dbReference>
<sequence length="528" mass="59322">MSKTVAIIGAGPSGLAAIKNSLEAGLEPTAFEIDPWLGGAWRYTDLHEEKVRRSCVANSTVTNTSKHLSCFSDFPMPKEWPNYLSRQKYLEYFQMYAKEFGLEKRIRFEATVHAVEPTSAETGRWRVSYRDQKNKEQVEEFDFVMVCSGVNWDPHVANIPGLDGFSGEVIHSREYRTWKNFEGKRVLVVGLGNSAADIACELSRHTPQVYLSTRSGSWVTSRLLGGDPLDTFLMRSTNVIPSAVRTQVFRYKLESNLNLVNFGLGVAQPPDKRFPIINDELPHRIITGSIKVKSDIAEVQGNVVHFTDGSKVEDIDVVILAIGFKFSFPFLSDTLLCPTDKYIPLYKYVFPPSFNPGTLAIIGAIRVNGPVPPLCEIQSRWAASVFAGKTKLPDCQTMVEEIERRQQQLEANTIKCCRAFHLVTFIGYLDEISSLIGAKPNLWQLLMTDPVLAFRCIFGPCLPAQYRLFGPGTWQGARDIIMGFEESKLCPLRTRKTSPKVNKVGWMNSRLPWVLGLLVVLILFLLVN</sequence>
<comment type="catalytic activity">
    <reaction evidence="14">
        <text>hypotaurine + NADH + O2 + H(+) = taurine + NAD(+) + H2O</text>
        <dbReference type="Rhea" id="RHEA:74111"/>
        <dbReference type="ChEBI" id="CHEBI:15377"/>
        <dbReference type="ChEBI" id="CHEBI:15378"/>
        <dbReference type="ChEBI" id="CHEBI:15379"/>
        <dbReference type="ChEBI" id="CHEBI:57540"/>
        <dbReference type="ChEBI" id="CHEBI:57853"/>
        <dbReference type="ChEBI" id="CHEBI:57945"/>
        <dbReference type="ChEBI" id="CHEBI:507393"/>
        <dbReference type="EC" id="1.14.13.8"/>
    </reaction>
    <physiologicalReaction direction="left-to-right" evidence="14">
        <dbReference type="Rhea" id="RHEA:74112"/>
    </physiologicalReaction>
</comment>
<evidence type="ECO:0000256" key="12">
    <source>
        <dbReference type="ARBA" id="ARBA00023136"/>
    </source>
</evidence>
<dbReference type="GO" id="GO:0005789">
    <property type="term" value="C:endoplasmic reticulum membrane"/>
    <property type="evidence" value="ECO:0007669"/>
    <property type="project" value="UniProtKB-SubCell"/>
</dbReference>
<comment type="cofactor">
    <cofactor evidence="1 18 19">
        <name>FAD</name>
        <dbReference type="ChEBI" id="CHEBI:57692"/>
    </cofactor>
</comment>
<evidence type="ECO:0000256" key="8">
    <source>
        <dbReference type="ARBA" id="ARBA00022857"/>
    </source>
</evidence>
<keyword evidence="22" id="KW-1185">Reference proteome</keyword>
<evidence type="ECO:0000256" key="11">
    <source>
        <dbReference type="ARBA" id="ARBA00023033"/>
    </source>
</evidence>
<dbReference type="GO" id="GO:0050660">
    <property type="term" value="F:flavin adenine dinucleotide binding"/>
    <property type="evidence" value="ECO:0007669"/>
    <property type="project" value="InterPro"/>
</dbReference>
<evidence type="ECO:0000256" key="20">
    <source>
        <dbReference type="SAM" id="Phobius"/>
    </source>
</evidence>
<reference evidence="21" key="1">
    <citation type="submission" date="2023-01" db="EMBL/GenBank/DDBJ databases">
        <title>Genome assembly of the deep-sea coral Lophelia pertusa.</title>
        <authorList>
            <person name="Herrera S."/>
            <person name="Cordes E."/>
        </authorList>
    </citation>
    <scope>NUCLEOTIDE SEQUENCE</scope>
    <source>
        <strain evidence="21">USNM1676648</strain>
        <tissue evidence="21">Polyp</tissue>
    </source>
</reference>
<dbReference type="InterPro" id="IPR036188">
    <property type="entry name" value="FAD/NAD-bd_sf"/>
</dbReference>
<keyword evidence="11 18" id="KW-0503">Monooxygenase</keyword>
<comment type="caution">
    <text evidence="21">The sequence shown here is derived from an EMBL/GenBank/DDBJ whole genome shotgun (WGS) entry which is preliminary data.</text>
</comment>
<evidence type="ECO:0000313" key="22">
    <source>
        <dbReference type="Proteomes" id="UP001163046"/>
    </source>
</evidence>
<keyword evidence="6 18" id="KW-0256">Endoplasmic reticulum</keyword>
<dbReference type="GO" id="GO:0034899">
    <property type="term" value="F:trimethylamine monooxygenase activity"/>
    <property type="evidence" value="ECO:0007669"/>
    <property type="project" value="UniProtKB-EC"/>
</dbReference>
<comment type="catalytic activity">
    <reaction evidence="17">
        <text>N,N-dimethylaniline + NADPH + O2 + H(+) = N,N-dimethylaniline N-oxide + NADP(+) + H2O</text>
        <dbReference type="Rhea" id="RHEA:24468"/>
        <dbReference type="ChEBI" id="CHEBI:15377"/>
        <dbReference type="ChEBI" id="CHEBI:15378"/>
        <dbReference type="ChEBI" id="CHEBI:15379"/>
        <dbReference type="ChEBI" id="CHEBI:16269"/>
        <dbReference type="ChEBI" id="CHEBI:17735"/>
        <dbReference type="ChEBI" id="CHEBI:57783"/>
        <dbReference type="ChEBI" id="CHEBI:58349"/>
        <dbReference type="EC" id="1.14.13.8"/>
    </reaction>
    <physiologicalReaction direction="left-to-right" evidence="17">
        <dbReference type="Rhea" id="RHEA:24469"/>
    </physiologicalReaction>
</comment>
<comment type="subcellular location">
    <subcellularLocation>
        <location evidence="2">Endoplasmic reticulum membrane</location>
        <topology evidence="2">Single-pass membrane protein</topology>
    </subcellularLocation>
</comment>
<dbReference type="AlphaFoldDB" id="A0A9X0D4N9"/>
<evidence type="ECO:0000256" key="6">
    <source>
        <dbReference type="ARBA" id="ARBA00022824"/>
    </source>
</evidence>
<dbReference type="EC" id="1.-.-.-" evidence="19"/>
<dbReference type="InterPro" id="IPR020946">
    <property type="entry name" value="Flavin_mOase-like"/>
</dbReference>
<dbReference type="Pfam" id="PF00743">
    <property type="entry name" value="FMO-like"/>
    <property type="match status" value="1"/>
</dbReference>
<evidence type="ECO:0000256" key="7">
    <source>
        <dbReference type="ARBA" id="ARBA00022827"/>
    </source>
</evidence>
<keyword evidence="9 20" id="KW-1133">Transmembrane helix</keyword>
<dbReference type="InterPro" id="IPR050346">
    <property type="entry name" value="FMO-like"/>
</dbReference>
<evidence type="ECO:0000256" key="5">
    <source>
        <dbReference type="ARBA" id="ARBA00022692"/>
    </source>
</evidence>
<name>A0A9X0D4N9_9CNID</name>
<keyword evidence="12 18" id="KW-0472">Membrane</keyword>
<evidence type="ECO:0000256" key="3">
    <source>
        <dbReference type="ARBA" id="ARBA00009183"/>
    </source>
</evidence>
<dbReference type="EMBL" id="MU825874">
    <property type="protein sequence ID" value="KAJ7387207.1"/>
    <property type="molecule type" value="Genomic_DNA"/>
</dbReference>